<dbReference type="InterPro" id="IPR025944">
    <property type="entry name" value="Sigma_54_int_dom_CS"/>
</dbReference>
<evidence type="ECO:0000256" key="7">
    <source>
        <dbReference type="PROSITE-ProRule" id="PRU00169"/>
    </source>
</evidence>
<dbReference type="Proteomes" id="UP000000602">
    <property type="component" value="Chromosome"/>
</dbReference>
<feature type="domain" description="Response regulatory" evidence="9">
    <location>
        <begin position="11"/>
        <end position="122"/>
    </location>
</feature>
<gene>
    <name evidence="10" type="ordered locus">DP1959</name>
</gene>
<dbReference type="STRING" id="177439.DP1959"/>
<dbReference type="PANTHER" id="PTHR32071">
    <property type="entry name" value="TRANSCRIPTIONAL REGULATORY PROTEIN"/>
    <property type="match status" value="1"/>
</dbReference>
<dbReference type="PRINTS" id="PR01590">
    <property type="entry name" value="HTHFIS"/>
</dbReference>
<evidence type="ECO:0000256" key="5">
    <source>
        <dbReference type="ARBA" id="ARBA00023159"/>
    </source>
</evidence>
<protein>
    <submittedName>
        <fullName evidence="10">Related to two-component system response regulator (Ntr family)</fullName>
    </submittedName>
</protein>
<dbReference type="PROSITE" id="PS00676">
    <property type="entry name" value="SIGMA54_INTERACT_2"/>
    <property type="match status" value="1"/>
</dbReference>
<dbReference type="Gene3D" id="3.40.50.2300">
    <property type="match status" value="1"/>
</dbReference>
<dbReference type="InterPro" id="IPR003593">
    <property type="entry name" value="AAA+_ATPase"/>
</dbReference>
<evidence type="ECO:0000256" key="6">
    <source>
        <dbReference type="ARBA" id="ARBA00023163"/>
    </source>
</evidence>
<evidence type="ECO:0000256" key="2">
    <source>
        <dbReference type="ARBA" id="ARBA00022840"/>
    </source>
</evidence>
<proteinExistence type="predicted"/>
<dbReference type="InterPro" id="IPR011006">
    <property type="entry name" value="CheY-like_superfamily"/>
</dbReference>
<dbReference type="Pfam" id="PF02954">
    <property type="entry name" value="HTH_8"/>
    <property type="match status" value="1"/>
</dbReference>
<dbReference type="SUPFAM" id="SSF52172">
    <property type="entry name" value="CheY-like"/>
    <property type="match status" value="1"/>
</dbReference>
<dbReference type="HOGENOM" id="CLU_000445_0_6_7"/>
<dbReference type="Gene3D" id="3.40.50.300">
    <property type="entry name" value="P-loop containing nucleotide triphosphate hydrolases"/>
    <property type="match status" value="1"/>
</dbReference>
<evidence type="ECO:0000259" key="8">
    <source>
        <dbReference type="PROSITE" id="PS50045"/>
    </source>
</evidence>
<organism evidence="10 11">
    <name type="scientific">Desulfotalea psychrophila (strain LSv54 / DSM 12343)</name>
    <dbReference type="NCBI Taxonomy" id="177439"/>
    <lineage>
        <taxon>Bacteria</taxon>
        <taxon>Pseudomonadati</taxon>
        <taxon>Thermodesulfobacteriota</taxon>
        <taxon>Desulfobulbia</taxon>
        <taxon>Desulfobulbales</taxon>
        <taxon>Desulfocapsaceae</taxon>
        <taxon>Desulfotalea</taxon>
    </lineage>
</organism>
<dbReference type="CDD" id="cd00156">
    <property type="entry name" value="REC"/>
    <property type="match status" value="1"/>
</dbReference>
<dbReference type="GO" id="GO:0043565">
    <property type="term" value="F:sequence-specific DNA binding"/>
    <property type="evidence" value="ECO:0007669"/>
    <property type="project" value="InterPro"/>
</dbReference>
<name>Q6ALT7_DESPS</name>
<dbReference type="EMBL" id="CR522870">
    <property type="protein sequence ID" value="CAG36688.1"/>
    <property type="molecule type" value="Genomic_DNA"/>
</dbReference>
<keyword evidence="2" id="KW-0067">ATP-binding</keyword>
<keyword evidence="3" id="KW-0805">Transcription regulation</keyword>
<dbReference type="SUPFAM" id="SSF46689">
    <property type="entry name" value="Homeodomain-like"/>
    <property type="match status" value="1"/>
</dbReference>
<comment type="caution">
    <text evidence="7">Lacks conserved residue(s) required for the propagation of feature annotation.</text>
</comment>
<dbReference type="Pfam" id="PF25601">
    <property type="entry name" value="AAA_lid_14"/>
    <property type="match status" value="1"/>
</dbReference>
<dbReference type="InterPro" id="IPR027417">
    <property type="entry name" value="P-loop_NTPase"/>
</dbReference>
<dbReference type="FunFam" id="1.10.8.60:FF:000014">
    <property type="entry name" value="DNA-binding transcriptional regulator NtrC"/>
    <property type="match status" value="1"/>
</dbReference>
<evidence type="ECO:0000259" key="9">
    <source>
        <dbReference type="PROSITE" id="PS50110"/>
    </source>
</evidence>
<dbReference type="eggNOG" id="COG2204">
    <property type="taxonomic scope" value="Bacteria"/>
</dbReference>
<evidence type="ECO:0000256" key="1">
    <source>
        <dbReference type="ARBA" id="ARBA00022741"/>
    </source>
</evidence>
<keyword evidence="4" id="KW-0238">DNA-binding</keyword>
<dbReference type="InterPro" id="IPR025943">
    <property type="entry name" value="Sigma_54_int_dom_ATP-bd_2"/>
</dbReference>
<dbReference type="GO" id="GO:0000160">
    <property type="term" value="P:phosphorelay signal transduction system"/>
    <property type="evidence" value="ECO:0007669"/>
    <property type="project" value="InterPro"/>
</dbReference>
<keyword evidence="5" id="KW-0010">Activator</keyword>
<evidence type="ECO:0000313" key="10">
    <source>
        <dbReference type="EMBL" id="CAG36688.1"/>
    </source>
</evidence>
<accession>Q6ALT7</accession>
<dbReference type="SMART" id="SM00382">
    <property type="entry name" value="AAA"/>
    <property type="match status" value="1"/>
</dbReference>
<keyword evidence="6" id="KW-0804">Transcription</keyword>
<dbReference type="InterPro" id="IPR025662">
    <property type="entry name" value="Sigma_54_int_dom_ATP-bd_1"/>
</dbReference>
<evidence type="ECO:0000256" key="4">
    <source>
        <dbReference type="ARBA" id="ARBA00023125"/>
    </source>
</evidence>
<reference evidence="11" key="1">
    <citation type="journal article" date="2004" name="Environ. Microbiol.">
        <title>The genome of Desulfotalea psychrophila, a sulfate-reducing bacterium from permanently cold Arctic sediments.</title>
        <authorList>
            <person name="Rabus R."/>
            <person name="Ruepp A."/>
            <person name="Frickey T."/>
            <person name="Rattei T."/>
            <person name="Fartmann B."/>
            <person name="Stark M."/>
            <person name="Bauer M."/>
            <person name="Zibat A."/>
            <person name="Lombardot T."/>
            <person name="Becker I."/>
            <person name="Amann J."/>
            <person name="Gellner K."/>
            <person name="Teeling H."/>
            <person name="Leuschner W.D."/>
            <person name="Gloeckner F.-O."/>
            <person name="Lupas A.N."/>
            <person name="Amann R."/>
            <person name="Klenk H.-P."/>
        </authorList>
    </citation>
    <scope>NUCLEOTIDE SEQUENCE [LARGE SCALE GENOMIC DNA]</scope>
    <source>
        <strain evidence="11">DSM 12343 / LSv54</strain>
    </source>
</reference>
<dbReference type="CDD" id="cd00009">
    <property type="entry name" value="AAA"/>
    <property type="match status" value="1"/>
</dbReference>
<sequence>MKENLVSLQTRLLFVHEERDIRHHFCENLCAEDFLLKTVPDSREALKVLKIFPADIVMLCIVGDGLALLDEIRTHIPDGIIVAVVNNDTSKEVLNAVKLGGYNYVLMPFDFGAIRELIRNRLLKTSFEGKERRKRYRFENLIGRNIKMLDVYQKVNDVAVANTTVLITGETGTGKELVAEAIHSRSARKSGPLIRVNCAAFTETLINSELFGYEKGAFSGAMALKKGCFELADNGTILLDEIGDIPLQTQTCLLRLLDSGSFQRVGGVKTLKTNSRIICATNLDLWHMVQEKLFREDLFYRINVVSIHMPPLRERKSDIPLLARYFLKKYCGQIGKDISHIPDSTMEMLHRYDWPGNVRELANVIEQAVVFCKRKELALHNLPLKVRETSLPKAFILNLASRSLPDAASALIQNVLAETGWNMKQAAEKLDIARGTLYSKIKKYGIEKPRSGD</sequence>
<dbReference type="GO" id="GO:0006355">
    <property type="term" value="P:regulation of DNA-templated transcription"/>
    <property type="evidence" value="ECO:0007669"/>
    <property type="project" value="InterPro"/>
</dbReference>
<dbReference type="InterPro" id="IPR002197">
    <property type="entry name" value="HTH_Fis"/>
</dbReference>
<evidence type="ECO:0000313" key="11">
    <source>
        <dbReference type="Proteomes" id="UP000000602"/>
    </source>
</evidence>
<dbReference type="PROSITE" id="PS00688">
    <property type="entry name" value="SIGMA54_INTERACT_3"/>
    <property type="match status" value="1"/>
</dbReference>
<dbReference type="KEGG" id="dps:DP1959"/>
<dbReference type="Pfam" id="PF00158">
    <property type="entry name" value="Sigma54_activat"/>
    <property type="match status" value="1"/>
</dbReference>
<feature type="domain" description="Sigma-54 factor interaction" evidence="8">
    <location>
        <begin position="141"/>
        <end position="370"/>
    </location>
</feature>
<evidence type="ECO:0000256" key="3">
    <source>
        <dbReference type="ARBA" id="ARBA00023015"/>
    </source>
</evidence>
<dbReference type="PANTHER" id="PTHR32071:SF57">
    <property type="entry name" value="C4-DICARBOXYLATE TRANSPORT TRANSCRIPTIONAL REGULATORY PROTEIN DCTD"/>
    <property type="match status" value="1"/>
</dbReference>
<dbReference type="AlphaFoldDB" id="Q6ALT7"/>
<dbReference type="PROSITE" id="PS50110">
    <property type="entry name" value="RESPONSE_REGULATORY"/>
    <property type="match status" value="1"/>
</dbReference>
<dbReference type="InterPro" id="IPR002078">
    <property type="entry name" value="Sigma_54_int"/>
</dbReference>
<dbReference type="InterPro" id="IPR001789">
    <property type="entry name" value="Sig_transdc_resp-reg_receiver"/>
</dbReference>
<dbReference type="Gene3D" id="1.10.10.60">
    <property type="entry name" value="Homeodomain-like"/>
    <property type="match status" value="1"/>
</dbReference>
<dbReference type="Gene3D" id="1.10.8.60">
    <property type="match status" value="1"/>
</dbReference>
<dbReference type="SUPFAM" id="SSF52540">
    <property type="entry name" value="P-loop containing nucleoside triphosphate hydrolases"/>
    <property type="match status" value="1"/>
</dbReference>
<dbReference type="PROSITE" id="PS50045">
    <property type="entry name" value="SIGMA54_INTERACT_4"/>
    <property type="match status" value="1"/>
</dbReference>
<dbReference type="InterPro" id="IPR058031">
    <property type="entry name" value="AAA_lid_NorR"/>
</dbReference>
<dbReference type="PROSITE" id="PS00675">
    <property type="entry name" value="SIGMA54_INTERACT_1"/>
    <property type="match status" value="1"/>
</dbReference>
<dbReference type="GO" id="GO:0005524">
    <property type="term" value="F:ATP binding"/>
    <property type="evidence" value="ECO:0007669"/>
    <property type="project" value="UniProtKB-KW"/>
</dbReference>
<keyword evidence="11" id="KW-1185">Reference proteome</keyword>
<keyword evidence="1" id="KW-0547">Nucleotide-binding</keyword>
<dbReference type="FunFam" id="3.40.50.300:FF:000006">
    <property type="entry name" value="DNA-binding transcriptional regulator NtrC"/>
    <property type="match status" value="1"/>
</dbReference>
<dbReference type="InterPro" id="IPR009057">
    <property type="entry name" value="Homeodomain-like_sf"/>
</dbReference>